<dbReference type="InterPro" id="IPR002303">
    <property type="entry name" value="Valyl-tRNA_ligase"/>
</dbReference>
<keyword evidence="7 12" id="KW-0067">ATP-binding</keyword>
<dbReference type="NCBIfam" id="TIGR00422">
    <property type="entry name" value="valS"/>
    <property type="match status" value="1"/>
</dbReference>
<evidence type="ECO:0000256" key="12">
    <source>
        <dbReference type="RuleBase" id="RU363035"/>
    </source>
</evidence>
<protein>
    <recommendedName>
        <fullName evidence="3">valine--tRNA ligase</fullName>
        <ecNumber evidence="3">6.1.1.9</ecNumber>
    </recommendedName>
    <alternativeName>
        <fullName evidence="10">Valyl-tRNA synthetase</fullName>
    </alternativeName>
</protein>
<dbReference type="Pfam" id="PF00133">
    <property type="entry name" value="tRNA-synt_1"/>
    <property type="match status" value="1"/>
</dbReference>
<dbReference type="InterPro" id="IPR002300">
    <property type="entry name" value="aa-tRNA-synth_Ia"/>
</dbReference>
<evidence type="ECO:0000313" key="17">
    <source>
        <dbReference type="EMBL" id="MDI1488321.1"/>
    </source>
</evidence>
<dbReference type="Pfam" id="PF08264">
    <property type="entry name" value="Anticodon_1"/>
    <property type="match status" value="1"/>
</dbReference>
<organism evidence="17 18">
    <name type="scientific">Ramalina farinacea</name>
    <dbReference type="NCBI Taxonomy" id="258253"/>
    <lineage>
        <taxon>Eukaryota</taxon>
        <taxon>Fungi</taxon>
        <taxon>Dikarya</taxon>
        <taxon>Ascomycota</taxon>
        <taxon>Pezizomycotina</taxon>
        <taxon>Lecanoromycetes</taxon>
        <taxon>OSLEUM clade</taxon>
        <taxon>Lecanoromycetidae</taxon>
        <taxon>Lecanorales</taxon>
        <taxon>Lecanorineae</taxon>
        <taxon>Ramalinaceae</taxon>
        <taxon>Ramalina</taxon>
    </lineage>
</organism>
<dbReference type="InterPro" id="IPR013155">
    <property type="entry name" value="M/V/L/I-tRNA-synth_anticd-bd"/>
</dbReference>
<keyword evidence="9 12" id="KW-0030">Aminoacyl-tRNA synthetase</keyword>
<dbReference type="CDD" id="cd00817">
    <property type="entry name" value="ValRS_core"/>
    <property type="match status" value="1"/>
</dbReference>
<feature type="domain" description="Aminoacyl-tRNA synthetase class Ia" evidence="15">
    <location>
        <begin position="148"/>
        <end position="769"/>
    </location>
</feature>
<feature type="domain" description="Methionyl/Valyl/Leucyl/Isoleucyl-tRNA synthetase anticodon-binding" evidence="16">
    <location>
        <begin position="815"/>
        <end position="964"/>
    </location>
</feature>
<dbReference type="InterPro" id="IPR001412">
    <property type="entry name" value="aa-tRNA-synth_I_CS"/>
</dbReference>
<proteinExistence type="inferred from homology"/>
<dbReference type="FunFam" id="3.40.50.620:FF:000078">
    <property type="entry name" value="Valine--tRNA ligase, mitochondrial"/>
    <property type="match status" value="1"/>
</dbReference>
<evidence type="ECO:0000256" key="10">
    <source>
        <dbReference type="ARBA" id="ARBA00029936"/>
    </source>
</evidence>
<dbReference type="GO" id="GO:0005829">
    <property type="term" value="C:cytosol"/>
    <property type="evidence" value="ECO:0007669"/>
    <property type="project" value="TreeGrafter"/>
</dbReference>
<dbReference type="SUPFAM" id="SSF50677">
    <property type="entry name" value="ValRS/IleRS/LeuRS editing domain"/>
    <property type="match status" value="1"/>
</dbReference>
<evidence type="ECO:0000256" key="3">
    <source>
        <dbReference type="ARBA" id="ARBA00013169"/>
    </source>
</evidence>
<dbReference type="PANTHER" id="PTHR11946:SF109">
    <property type="entry name" value="VALINE--TRNA LIGASE"/>
    <property type="match status" value="1"/>
</dbReference>
<comment type="caution">
    <text evidence="17">The sequence shown here is derived from an EMBL/GenBank/DDBJ whole genome shotgun (WGS) entry which is preliminary data.</text>
</comment>
<dbReference type="SUPFAM" id="SSF47323">
    <property type="entry name" value="Anticodon-binding domain of a subclass of class I aminoacyl-tRNA synthetases"/>
    <property type="match status" value="1"/>
</dbReference>
<feature type="compositionally biased region" description="Low complexity" evidence="14">
    <location>
        <begin position="85"/>
        <end position="96"/>
    </location>
</feature>
<gene>
    <name evidence="17" type="primary">VAS1_4</name>
    <name evidence="17" type="ORF">OHK93_007595</name>
</gene>
<dbReference type="SUPFAM" id="SSF52374">
    <property type="entry name" value="Nucleotidylyl transferase"/>
    <property type="match status" value="1"/>
</dbReference>
<evidence type="ECO:0000256" key="2">
    <source>
        <dbReference type="ARBA" id="ARBA00005594"/>
    </source>
</evidence>
<evidence type="ECO:0000256" key="14">
    <source>
        <dbReference type="SAM" id="MobiDB-lite"/>
    </source>
</evidence>
<evidence type="ECO:0000256" key="4">
    <source>
        <dbReference type="ARBA" id="ARBA00022490"/>
    </source>
</evidence>
<dbReference type="GO" id="GO:0005524">
    <property type="term" value="F:ATP binding"/>
    <property type="evidence" value="ECO:0007669"/>
    <property type="project" value="UniProtKB-KW"/>
</dbReference>
<evidence type="ECO:0000256" key="11">
    <source>
        <dbReference type="ARBA" id="ARBA00047552"/>
    </source>
</evidence>
<evidence type="ECO:0000259" key="15">
    <source>
        <dbReference type="Pfam" id="PF00133"/>
    </source>
</evidence>
<name>A0AA43QNN5_9LECA</name>
<evidence type="ECO:0000259" key="16">
    <source>
        <dbReference type="Pfam" id="PF08264"/>
    </source>
</evidence>
<comment type="subcellular location">
    <subcellularLocation>
        <location evidence="1">Cytoplasm</location>
    </subcellularLocation>
</comment>
<evidence type="ECO:0000256" key="8">
    <source>
        <dbReference type="ARBA" id="ARBA00022917"/>
    </source>
</evidence>
<dbReference type="GO" id="GO:0002161">
    <property type="term" value="F:aminoacyl-tRNA deacylase activity"/>
    <property type="evidence" value="ECO:0007669"/>
    <property type="project" value="InterPro"/>
</dbReference>
<keyword evidence="5 12" id="KW-0436">Ligase</keyword>
<dbReference type="EMBL" id="JAPUFD010000007">
    <property type="protein sequence ID" value="MDI1488321.1"/>
    <property type="molecule type" value="Genomic_DNA"/>
</dbReference>
<dbReference type="InterPro" id="IPR014729">
    <property type="entry name" value="Rossmann-like_a/b/a_fold"/>
</dbReference>
<dbReference type="PRINTS" id="PR00986">
    <property type="entry name" value="TRNASYNTHVAL"/>
</dbReference>
<evidence type="ECO:0000256" key="5">
    <source>
        <dbReference type="ARBA" id="ARBA00022598"/>
    </source>
</evidence>
<feature type="region of interest" description="Disordered" evidence="14">
    <location>
        <begin position="1"/>
        <end position="124"/>
    </location>
</feature>
<feature type="compositionally biased region" description="Basic and acidic residues" evidence="14">
    <location>
        <begin position="46"/>
        <end position="84"/>
    </location>
</feature>
<dbReference type="InterPro" id="IPR009080">
    <property type="entry name" value="tRNAsynth_Ia_anticodon-bd"/>
</dbReference>
<dbReference type="NCBIfam" id="NF004349">
    <property type="entry name" value="PRK05729.1"/>
    <property type="match status" value="1"/>
</dbReference>
<feature type="coiled-coil region" evidence="13">
    <location>
        <begin position="1027"/>
        <end position="1095"/>
    </location>
</feature>
<comment type="catalytic activity">
    <reaction evidence="11">
        <text>tRNA(Val) + L-valine + ATP = L-valyl-tRNA(Val) + AMP + diphosphate</text>
        <dbReference type="Rhea" id="RHEA:10704"/>
        <dbReference type="Rhea" id="RHEA-COMP:9672"/>
        <dbReference type="Rhea" id="RHEA-COMP:9708"/>
        <dbReference type="ChEBI" id="CHEBI:30616"/>
        <dbReference type="ChEBI" id="CHEBI:33019"/>
        <dbReference type="ChEBI" id="CHEBI:57762"/>
        <dbReference type="ChEBI" id="CHEBI:78442"/>
        <dbReference type="ChEBI" id="CHEBI:78537"/>
        <dbReference type="ChEBI" id="CHEBI:456215"/>
        <dbReference type="EC" id="6.1.1.9"/>
    </reaction>
</comment>
<dbReference type="GO" id="GO:0004832">
    <property type="term" value="F:valine-tRNA ligase activity"/>
    <property type="evidence" value="ECO:0007669"/>
    <property type="project" value="UniProtKB-EC"/>
</dbReference>
<dbReference type="PANTHER" id="PTHR11946">
    <property type="entry name" value="VALYL-TRNA SYNTHETASES"/>
    <property type="match status" value="1"/>
</dbReference>
<dbReference type="PROSITE" id="PS00178">
    <property type="entry name" value="AA_TRNA_LIGASE_I"/>
    <property type="match status" value="1"/>
</dbReference>
<evidence type="ECO:0000313" key="18">
    <source>
        <dbReference type="Proteomes" id="UP001161017"/>
    </source>
</evidence>
<dbReference type="CDD" id="cd07962">
    <property type="entry name" value="Anticodon_Ia_Val"/>
    <property type="match status" value="1"/>
</dbReference>
<sequence>MALNAASHNAPGLKTGPASGQPPPVSSDTTSALLGASKSDAIGQHEGGKDDGDKAAGTKVKSAKELEKERKKAEKQKKFDEKQAKSATASDAASASKTKEKKVKPEPSKADQLPAYHEPTPPGEKKILQSLDDPYHKAYIPKVVESGWYAWWEKSGFFEPDLGSDGKVKKEGSFVIAEPPPNVTGVLHMGHALPNALQDTLIRWNRMRGLTTLWVPGCDHASISTQTVVEKMLRKQGISRHDLGREKFIEKVFEWKEEKKSNINNAIRRMGGSLDWSRERFTMDEGHTRATIEQFVRLHQEGLIYRANRLVNWCTALNTGISNLEIDNKELGGRTLMTVPGYERKVEFGVMTHLNYPIEGSEETIEIATTRPETMLGDTGIAVCPTEMRWKHLIGKKARHPFIKGRFLPIFADEHVKEGLGTGAMKVTPAHDPSDFEIGKRHNLEFINIFTDDGMTNDQTGDFEGMKRYDARYKVVDALKQAGLYVKSENNPMIIPICQKSGDVIEPILKPQWWMDMRGMADDAIKAVQDGRITIKPDTAEREYHRWLKDINPWCISRQLWWGHQIPAYFVNIEGQPKDTSDGDRWVVARSKKEAESQANAKFPDQKVFVEQDEDVLDTWFTSGMWPFSIMGWPDKTRDMENFYPTSVLETGWDILFFWVARMIMLGLKITGDVPFKEVYCHSLVRDSEGRKMSKSLGNVIDPLDVMEGITLDDLNGKLLVGNLDQKELATAQKFQKSSFPDGIPECGADALRFSLINYTTGGGDINFDIRVMHGYRRFCNKIYQATKYVLGKIPSDFIPLPTARKTGTESLAELWILHKLTRTAAEINKALESREFSDATSASYQYLYNNLCDVYIENSKAIIQDGSTEERLSAQQTLYTALEGGLTMIHPFMPFLTEELWQRLPRRPGDKCPSIVKAAYPQYQRNFDDQASEEAYELVLAVSKSIRSLAAEYDIKEGAAVHIKLNTTQALKTCKEQLGSIKSLGGKATQGTSSIRVLSQTEPDPAGCIPQSVGASGAVYLVVKGRVDIDKEIQKAKERRDKANEALQKQQKIIDGDGWSKMKEEAQKAEKRRLEDAQSEMAVLDASVQQFEKLKLE</sequence>
<dbReference type="GO" id="GO:0006438">
    <property type="term" value="P:valyl-tRNA aminoacylation"/>
    <property type="evidence" value="ECO:0007669"/>
    <property type="project" value="InterPro"/>
</dbReference>
<dbReference type="FunFam" id="1.10.730.10:FF:000009">
    <property type="entry name" value="Valine--tRNA ligase, mitochondrial"/>
    <property type="match status" value="1"/>
</dbReference>
<dbReference type="InterPro" id="IPR033705">
    <property type="entry name" value="Anticodon_Ia_Val"/>
</dbReference>
<keyword evidence="13" id="KW-0175">Coiled coil</keyword>
<keyword evidence="18" id="KW-1185">Reference proteome</keyword>
<dbReference type="Gene3D" id="3.40.50.620">
    <property type="entry name" value="HUPs"/>
    <property type="match status" value="2"/>
</dbReference>
<reference evidence="17" key="1">
    <citation type="journal article" date="2023" name="Genome Biol. Evol.">
        <title>First Whole Genome Sequence and Flow Cytometry Genome Size Data for the Lichen-Forming Fungus Ramalina farinacea (Ascomycota).</title>
        <authorList>
            <person name="Llewellyn T."/>
            <person name="Mian S."/>
            <person name="Hill R."/>
            <person name="Leitch I.J."/>
            <person name="Gaya E."/>
        </authorList>
    </citation>
    <scope>NUCLEOTIDE SEQUENCE</scope>
    <source>
        <strain evidence="17">LIQ254RAFAR</strain>
    </source>
</reference>
<keyword evidence="8 12" id="KW-0648">Protein biosynthesis</keyword>
<dbReference type="InterPro" id="IPR009008">
    <property type="entry name" value="Val/Leu/Ile-tRNA-synth_edit"/>
</dbReference>
<dbReference type="AlphaFoldDB" id="A0AA43QNN5"/>
<dbReference type="Gene3D" id="3.90.740.10">
    <property type="entry name" value="Valyl/Leucyl/Isoleucyl-tRNA synthetase, editing domain"/>
    <property type="match status" value="1"/>
</dbReference>
<evidence type="ECO:0000256" key="9">
    <source>
        <dbReference type="ARBA" id="ARBA00023146"/>
    </source>
</evidence>
<dbReference type="FunFam" id="3.40.50.620:FF:000020">
    <property type="entry name" value="Valine--tRNA ligase, mitochondrial"/>
    <property type="match status" value="1"/>
</dbReference>
<dbReference type="Gene3D" id="1.10.730.10">
    <property type="entry name" value="Isoleucyl-tRNA Synthetase, Domain 1"/>
    <property type="match status" value="1"/>
</dbReference>
<comment type="similarity">
    <text evidence="2 12">Belongs to the class-I aminoacyl-tRNA synthetase family.</text>
</comment>
<dbReference type="Proteomes" id="UP001161017">
    <property type="component" value="Unassembled WGS sequence"/>
</dbReference>
<evidence type="ECO:0000256" key="6">
    <source>
        <dbReference type="ARBA" id="ARBA00022741"/>
    </source>
</evidence>
<dbReference type="EC" id="6.1.1.9" evidence="3"/>
<dbReference type="HAMAP" id="MF_02004">
    <property type="entry name" value="Val_tRNA_synth_type1"/>
    <property type="match status" value="1"/>
</dbReference>
<keyword evidence="4" id="KW-0963">Cytoplasm</keyword>
<evidence type="ECO:0000256" key="1">
    <source>
        <dbReference type="ARBA" id="ARBA00004496"/>
    </source>
</evidence>
<evidence type="ECO:0000256" key="13">
    <source>
        <dbReference type="SAM" id="Coils"/>
    </source>
</evidence>
<accession>A0AA43QNN5</accession>
<keyword evidence="6 12" id="KW-0547">Nucleotide-binding</keyword>
<evidence type="ECO:0000256" key="7">
    <source>
        <dbReference type="ARBA" id="ARBA00022840"/>
    </source>
</evidence>